<protein>
    <recommendedName>
        <fullName evidence="4">DUF4333 domain-containing protein</fullName>
    </recommendedName>
</protein>
<keyword evidence="1" id="KW-0732">Signal</keyword>
<name>A0ABP6Q2J4_9ACTN</name>
<evidence type="ECO:0000313" key="3">
    <source>
        <dbReference type="Proteomes" id="UP001501237"/>
    </source>
</evidence>
<keyword evidence="3" id="KW-1185">Reference proteome</keyword>
<evidence type="ECO:0008006" key="4">
    <source>
        <dbReference type="Google" id="ProtNLM"/>
    </source>
</evidence>
<gene>
    <name evidence="2" type="ORF">GCM10010468_14830</name>
</gene>
<dbReference type="EMBL" id="BAAAUV010000003">
    <property type="protein sequence ID" value="GAA3201582.1"/>
    <property type="molecule type" value="Genomic_DNA"/>
</dbReference>
<dbReference type="RefSeq" id="WP_344823714.1">
    <property type="nucleotide sequence ID" value="NZ_BAAAUV010000003.1"/>
</dbReference>
<evidence type="ECO:0000256" key="1">
    <source>
        <dbReference type="SAM" id="SignalP"/>
    </source>
</evidence>
<dbReference type="PROSITE" id="PS51257">
    <property type="entry name" value="PROKAR_LIPOPROTEIN"/>
    <property type="match status" value="1"/>
</dbReference>
<proteinExistence type="predicted"/>
<comment type="caution">
    <text evidence="2">The sequence shown here is derived from an EMBL/GenBank/DDBJ whole genome shotgun (WGS) entry which is preliminary data.</text>
</comment>
<reference evidence="3" key="1">
    <citation type="journal article" date="2019" name="Int. J. Syst. Evol. Microbiol.">
        <title>The Global Catalogue of Microorganisms (GCM) 10K type strain sequencing project: providing services to taxonomists for standard genome sequencing and annotation.</title>
        <authorList>
            <consortium name="The Broad Institute Genomics Platform"/>
            <consortium name="The Broad Institute Genome Sequencing Center for Infectious Disease"/>
            <person name="Wu L."/>
            <person name="Ma J."/>
        </authorList>
    </citation>
    <scope>NUCLEOTIDE SEQUENCE [LARGE SCALE GENOMIC DNA]</scope>
    <source>
        <strain evidence="3">JCM 9377</strain>
    </source>
</reference>
<accession>A0ABP6Q2J4</accession>
<dbReference type="Proteomes" id="UP001501237">
    <property type="component" value="Unassembled WGS sequence"/>
</dbReference>
<feature type="signal peptide" evidence="1">
    <location>
        <begin position="1"/>
        <end position="22"/>
    </location>
</feature>
<feature type="chain" id="PRO_5047086967" description="DUF4333 domain-containing protein" evidence="1">
    <location>
        <begin position="23"/>
        <end position="126"/>
    </location>
</feature>
<organism evidence="2 3">
    <name type="scientific">Actinocorallia longicatena</name>
    <dbReference type="NCBI Taxonomy" id="111803"/>
    <lineage>
        <taxon>Bacteria</taxon>
        <taxon>Bacillati</taxon>
        <taxon>Actinomycetota</taxon>
        <taxon>Actinomycetes</taxon>
        <taxon>Streptosporangiales</taxon>
        <taxon>Thermomonosporaceae</taxon>
        <taxon>Actinocorallia</taxon>
    </lineage>
</organism>
<evidence type="ECO:0000313" key="2">
    <source>
        <dbReference type="EMBL" id="GAA3201582.1"/>
    </source>
</evidence>
<sequence length="126" mass="13110">MVRRLAPALAALLLLTACTACAEEKAVAERVSEGSLKIAMSNGSAAELKALGYRVRGGIGCRTLAGNTLAHVRVECSGTTSDGQPIRVEGTATEADTTHPEQDFVITVGGREVLHKDCLATGCKDK</sequence>